<organism evidence="3 4">
    <name type="scientific">Prymnesium parvum</name>
    <name type="common">Toxic golden alga</name>
    <dbReference type="NCBI Taxonomy" id="97485"/>
    <lineage>
        <taxon>Eukaryota</taxon>
        <taxon>Haptista</taxon>
        <taxon>Haptophyta</taxon>
        <taxon>Prymnesiophyceae</taxon>
        <taxon>Prymnesiales</taxon>
        <taxon>Prymnesiaceae</taxon>
        <taxon>Prymnesium</taxon>
    </lineage>
</organism>
<keyword evidence="4" id="KW-1185">Reference proteome</keyword>
<evidence type="ECO:0000256" key="1">
    <source>
        <dbReference type="SAM" id="MobiDB-lite"/>
    </source>
</evidence>
<comment type="caution">
    <text evidence="3">The sequence shown here is derived from an EMBL/GenBank/DDBJ whole genome shotgun (WGS) entry which is preliminary data.</text>
</comment>
<dbReference type="AlphaFoldDB" id="A0AB34IKT8"/>
<feature type="transmembrane region" description="Helical" evidence="2">
    <location>
        <begin position="376"/>
        <end position="395"/>
    </location>
</feature>
<sequence>MPAASRHAKPSQANSSSSYVAGGASKSSRWDDPEFFNFFPEFEVLPESGSVPRRIATVLAALAVAAFAAYDLHSTGMTKTVTQVYAPSLIYDWQGRNEVGGATREVVSELWDLKMPEDQASWEGSAFSANSMPEVAVDLYLYGSNMAAANITQRFGPYSRCHRDIGNLAELGFTRAIRDSGAFEASITTMMATGKSELLVRETLLYGDTPIRVPWSGTTVRSRTDGCERCDRSSSGSRECGACFYHTRVKLCGHHRPGSQVSNGGGRTDVVINLPMSNSSDTMKVGVNMTFRSRQGGSEVTDIAVRPYEKVVVTNSLAIDLDSDSEIRYGGYTLNTDGQVLVGKEDPNFNSREGQELRLTLGSLFFTRTVLRWQEFFGEVGGAAGIILAIFKIFAVGLEMLGKRCACTSSTRPALNVYSTEGMESSKL</sequence>
<evidence type="ECO:0000313" key="4">
    <source>
        <dbReference type="Proteomes" id="UP001515480"/>
    </source>
</evidence>
<keyword evidence="2" id="KW-1133">Transmembrane helix</keyword>
<keyword evidence="2" id="KW-0472">Membrane</keyword>
<accession>A0AB34IKT8</accession>
<dbReference type="EMBL" id="JBGBPQ010000022">
    <property type="protein sequence ID" value="KAL1503016.1"/>
    <property type="molecule type" value="Genomic_DNA"/>
</dbReference>
<feature type="region of interest" description="Disordered" evidence="1">
    <location>
        <begin position="1"/>
        <end position="28"/>
    </location>
</feature>
<name>A0AB34IKT8_PRYPA</name>
<keyword evidence="2" id="KW-0812">Transmembrane</keyword>
<dbReference type="Proteomes" id="UP001515480">
    <property type="component" value="Unassembled WGS sequence"/>
</dbReference>
<evidence type="ECO:0000256" key="2">
    <source>
        <dbReference type="SAM" id="Phobius"/>
    </source>
</evidence>
<gene>
    <name evidence="3" type="ORF">AB1Y20_011085</name>
</gene>
<evidence type="ECO:0000313" key="3">
    <source>
        <dbReference type="EMBL" id="KAL1503016.1"/>
    </source>
</evidence>
<proteinExistence type="predicted"/>
<protein>
    <submittedName>
        <fullName evidence="3">Uncharacterized protein</fullName>
    </submittedName>
</protein>
<reference evidence="3 4" key="1">
    <citation type="journal article" date="2024" name="Science">
        <title>Giant polyketide synthase enzymes in the biosynthesis of giant marine polyether toxins.</title>
        <authorList>
            <person name="Fallon T.R."/>
            <person name="Shende V.V."/>
            <person name="Wierzbicki I.H."/>
            <person name="Pendleton A.L."/>
            <person name="Watervoot N.F."/>
            <person name="Auber R.P."/>
            <person name="Gonzalez D.J."/>
            <person name="Wisecaver J.H."/>
            <person name="Moore B.S."/>
        </authorList>
    </citation>
    <scope>NUCLEOTIDE SEQUENCE [LARGE SCALE GENOMIC DNA]</scope>
    <source>
        <strain evidence="3 4">12B1</strain>
    </source>
</reference>